<evidence type="ECO:0000259" key="1">
    <source>
        <dbReference type="Pfam" id="PF06985"/>
    </source>
</evidence>
<reference evidence="2" key="1">
    <citation type="journal article" date="2020" name="Stud. Mycol.">
        <title>101 Dothideomycetes genomes: a test case for predicting lifestyles and emergence of pathogens.</title>
        <authorList>
            <person name="Haridas S."/>
            <person name="Albert R."/>
            <person name="Binder M."/>
            <person name="Bloem J."/>
            <person name="Labutti K."/>
            <person name="Salamov A."/>
            <person name="Andreopoulos B."/>
            <person name="Baker S."/>
            <person name="Barry K."/>
            <person name="Bills G."/>
            <person name="Bluhm B."/>
            <person name="Cannon C."/>
            <person name="Castanera R."/>
            <person name="Culley D."/>
            <person name="Daum C."/>
            <person name="Ezra D."/>
            <person name="Gonzalez J."/>
            <person name="Henrissat B."/>
            <person name="Kuo A."/>
            <person name="Liang C."/>
            <person name="Lipzen A."/>
            <person name="Lutzoni F."/>
            <person name="Magnuson J."/>
            <person name="Mondo S."/>
            <person name="Nolan M."/>
            <person name="Ohm R."/>
            <person name="Pangilinan J."/>
            <person name="Park H.-J."/>
            <person name="Ramirez L."/>
            <person name="Alfaro M."/>
            <person name="Sun H."/>
            <person name="Tritt A."/>
            <person name="Yoshinaga Y."/>
            <person name="Zwiers L.-H."/>
            <person name="Turgeon B."/>
            <person name="Goodwin S."/>
            <person name="Spatafora J."/>
            <person name="Crous P."/>
            <person name="Grigoriev I."/>
        </authorList>
    </citation>
    <scope>NUCLEOTIDE SEQUENCE</scope>
    <source>
        <strain evidence="2">CBS 122367</strain>
    </source>
</reference>
<feature type="non-terminal residue" evidence="2">
    <location>
        <position position="391"/>
    </location>
</feature>
<dbReference type="PANTHER" id="PTHR33112:SF16">
    <property type="entry name" value="HETEROKARYON INCOMPATIBILITY DOMAIN-CONTAINING PROTEIN"/>
    <property type="match status" value="1"/>
</dbReference>
<keyword evidence="3" id="KW-1185">Reference proteome</keyword>
<feature type="non-terminal residue" evidence="2">
    <location>
        <position position="1"/>
    </location>
</feature>
<evidence type="ECO:0000313" key="3">
    <source>
        <dbReference type="Proteomes" id="UP000799291"/>
    </source>
</evidence>
<dbReference type="AlphaFoldDB" id="A0A6G1IWK1"/>
<organism evidence="2 3">
    <name type="scientific">Lentithecium fluviatile CBS 122367</name>
    <dbReference type="NCBI Taxonomy" id="1168545"/>
    <lineage>
        <taxon>Eukaryota</taxon>
        <taxon>Fungi</taxon>
        <taxon>Dikarya</taxon>
        <taxon>Ascomycota</taxon>
        <taxon>Pezizomycotina</taxon>
        <taxon>Dothideomycetes</taxon>
        <taxon>Pleosporomycetidae</taxon>
        <taxon>Pleosporales</taxon>
        <taxon>Massarineae</taxon>
        <taxon>Lentitheciaceae</taxon>
        <taxon>Lentithecium</taxon>
    </lineage>
</organism>
<gene>
    <name evidence="2" type="ORF">K458DRAFT_256402</name>
</gene>
<evidence type="ECO:0000313" key="2">
    <source>
        <dbReference type="EMBL" id="KAF2682311.1"/>
    </source>
</evidence>
<accession>A0A6G1IWK1</accession>
<name>A0A6G1IWK1_9PLEO</name>
<dbReference type="OrthoDB" id="2958217at2759"/>
<protein>
    <submittedName>
        <fullName evidence="2">HET-domain-containing protein</fullName>
    </submittedName>
</protein>
<proteinExistence type="predicted"/>
<dbReference type="Proteomes" id="UP000799291">
    <property type="component" value="Unassembled WGS sequence"/>
</dbReference>
<dbReference type="PANTHER" id="PTHR33112">
    <property type="entry name" value="DOMAIN PROTEIN, PUTATIVE-RELATED"/>
    <property type="match status" value="1"/>
</dbReference>
<feature type="domain" description="Heterokaryon incompatibility" evidence="1">
    <location>
        <begin position="63"/>
        <end position="214"/>
    </location>
</feature>
<dbReference type="InterPro" id="IPR010730">
    <property type="entry name" value="HET"/>
</dbReference>
<sequence length="391" mass="44516">DRTSVGHVELLRAWTNECDKAHERCRRQSFANLLPTRVIDVGGPAEIGVQACLVISKGQYGNYVALSHCWGPGSPPLRTTSANIGTMCSGITWESMPQNFQDAVTVTRMLGLRYLWIDSLCILKDSKEDWEREGSRMADIYQNAYITVAATSAKTSHEGLLRYKLLEERDVITFPSPISAEMREDLILYPFGTTSHHQNVERSAWNSRAWTMQERFLSRRIIHYTDFQTIYECRSGNGRVDSELQAQMQADAARAVSTEVHDLYNWWYPMVQGYSSRDLTYPNDLFPALSGLATTMQSISAPYVSDRYLCGLWQEDLARGLLWWSGLKVHASDHDCFPERAPSWSWARCHRGVDYDTFSFSSVEQFRLVDAHIELAGENPFGEVKKARLTV</sequence>
<dbReference type="EMBL" id="MU005587">
    <property type="protein sequence ID" value="KAF2682311.1"/>
    <property type="molecule type" value="Genomic_DNA"/>
</dbReference>
<dbReference type="Pfam" id="PF06985">
    <property type="entry name" value="HET"/>
    <property type="match status" value="1"/>
</dbReference>